<dbReference type="Gene3D" id="1.10.10.60">
    <property type="entry name" value="Homeodomain-like"/>
    <property type="match status" value="2"/>
</dbReference>
<dbReference type="EMBL" id="CP002360">
    <property type="protein sequence ID" value="AEE97269.1"/>
    <property type="molecule type" value="Genomic_DNA"/>
</dbReference>
<evidence type="ECO:0000259" key="8">
    <source>
        <dbReference type="PROSITE" id="PS50110"/>
    </source>
</evidence>
<dbReference type="KEGG" id="mas:Mahau_2097"/>
<dbReference type="InterPro" id="IPR018062">
    <property type="entry name" value="HTH_AraC-typ_CS"/>
</dbReference>
<evidence type="ECO:0000256" key="5">
    <source>
        <dbReference type="ARBA" id="ARBA00024867"/>
    </source>
</evidence>
<dbReference type="AlphaFoldDB" id="F4A2K3"/>
<dbReference type="InterPro" id="IPR009057">
    <property type="entry name" value="Homeodomain-like_sf"/>
</dbReference>
<dbReference type="Pfam" id="PF00072">
    <property type="entry name" value="Response_reg"/>
    <property type="match status" value="1"/>
</dbReference>
<dbReference type="InterPro" id="IPR011006">
    <property type="entry name" value="CheY-like_superfamily"/>
</dbReference>
<dbReference type="HOGENOM" id="CLU_000445_5_1_9"/>
<name>F4A2K3_MAHA5</name>
<accession>F4A2K3</accession>
<evidence type="ECO:0000256" key="1">
    <source>
        <dbReference type="ARBA" id="ARBA00018672"/>
    </source>
</evidence>
<keyword evidence="10" id="KW-1185">Reference proteome</keyword>
<dbReference type="PRINTS" id="PR00032">
    <property type="entry name" value="HTHARAC"/>
</dbReference>
<dbReference type="OrthoDB" id="9809318at2"/>
<sequence>MYRVLFVDDEPWALVGMRKIFNWDDMGYKIIGETTDSEEAYEIIYKENPDVVFTDIRMPGLSGIELIKKVRAKAMDTVFIIVSGFAEFSYAQEALREGAFDYVLKPLQSQEIYRVLEKLTVYLRKKARDKETYLAKLSDEADSVLQAIENKGFKELLEYVNKNFDKPLYLKELADKFYINFTYCSELFKKTTGKTFSEYINYLRINKAMHLLQTTSMTVEEVCMESGYKDYCYFNKVFKKYTGDTPAKYKKNKKCISVENSLYLDGF</sequence>
<dbReference type="eggNOG" id="COG2207">
    <property type="taxonomic scope" value="Bacteria"/>
</dbReference>
<evidence type="ECO:0000256" key="4">
    <source>
        <dbReference type="ARBA" id="ARBA00023163"/>
    </source>
</evidence>
<dbReference type="RefSeq" id="WP_013781697.1">
    <property type="nucleotide sequence ID" value="NC_015520.1"/>
</dbReference>
<dbReference type="SMART" id="SM00342">
    <property type="entry name" value="HTH_ARAC"/>
    <property type="match status" value="1"/>
</dbReference>
<reference evidence="10" key="1">
    <citation type="submission" date="2010-11" db="EMBL/GenBank/DDBJ databases">
        <title>The complete genome of Mahella australiensis DSM 15567.</title>
        <authorList>
            <consortium name="US DOE Joint Genome Institute (JGI-PGF)"/>
            <person name="Lucas S."/>
            <person name="Copeland A."/>
            <person name="Lapidus A."/>
            <person name="Bruce D."/>
            <person name="Goodwin L."/>
            <person name="Pitluck S."/>
            <person name="Kyrpides N."/>
            <person name="Mavromatis K."/>
            <person name="Pagani I."/>
            <person name="Ivanova N."/>
            <person name="Teshima H."/>
            <person name="Brettin T."/>
            <person name="Detter J.C."/>
            <person name="Han C."/>
            <person name="Tapia R."/>
            <person name="Land M."/>
            <person name="Hauser L."/>
            <person name="Markowitz V."/>
            <person name="Cheng J.-F."/>
            <person name="Hugenholtz P."/>
            <person name="Woyke T."/>
            <person name="Wu D."/>
            <person name="Spring S."/>
            <person name="Pukall R."/>
            <person name="Steenblock K."/>
            <person name="Schneider S."/>
            <person name="Klenk H.-P."/>
            <person name="Eisen J.A."/>
        </authorList>
    </citation>
    <scope>NUCLEOTIDE SEQUENCE [LARGE SCALE GENOMIC DNA]</scope>
    <source>
        <strain evidence="10">DSM 15567 / CIP 107919 / 50-1 BON</strain>
    </source>
</reference>
<keyword evidence="4" id="KW-0804">Transcription</keyword>
<dbReference type="Proteomes" id="UP000008457">
    <property type="component" value="Chromosome"/>
</dbReference>
<dbReference type="PANTHER" id="PTHR43280:SF28">
    <property type="entry name" value="HTH-TYPE TRANSCRIPTIONAL ACTIVATOR RHAS"/>
    <property type="match status" value="1"/>
</dbReference>
<dbReference type="PROSITE" id="PS50110">
    <property type="entry name" value="RESPONSE_REGULATORY"/>
    <property type="match status" value="1"/>
</dbReference>
<dbReference type="eggNOG" id="COG4753">
    <property type="taxonomic scope" value="Bacteria"/>
</dbReference>
<dbReference type="PROSITE" id="PS00041">
    <property type="entry name" value="HTH_ARAC_FAMILY_1"/>
    <property type="match status" value="1"/>
</dbReference>
<evidence type="ECO:0000259" key="7">
    <source>
        <dbReference type="PROSITE" id="PS01124"/>
    </source>
</evidence>
<dbReference type="Gene3D" id="3.40.50.2300">
    <property type="match status" value="1"/>
</dbReference>
<evidence type="ECO:0000256" key="2">
    <source>
        <dbReference type="ARBA" id="ARBA00023015"/>
    </source>
</evidence>
<dbReference type="InterPro" id="IPR001789">
    <property type="entry name" value="Sig_transdc_resp-reg_receiver"/>
</dbReference>
<dbReference type="SMART" id="SM00448">
    <property type="entry name" value="REC"/>
    <property type="match status" value="1"/>
</dbReference>
<evidence type="ECO:0000313" key="10">
    <source>
        <dbReference type="Proteomes" id="UP000008457"/>
    </source>
</evidence>
<keyword evidence="3" id="KW-0238">DNA-binding</keyword>
<feature type="domain" description="HTH araC/xylS-type" evidence="7">
    <location>
        <begin position="154"/>
        <end position="252"/>
    </location>
</feature>
<dbReference type="PANTHER" id="PTHR43280">
    <property type="entry name" value="ARAC-FAMILY TRANSCRIPTIONAL REGULATOR"/>
    <property type="match status" value="1"/>
</dbReference>
<evidence type="ECO:0000256" key="6">
    <source>
        <dbReference type="PROSITE-ProRule" id="PRU00169"/>
    </source>
</evidence>
<protein>
    <recommendedName>
        <fullName evidence="1">Stage 0 sporulation protein A homolog</fullName>
    </recommendedName>
</protein>
<dbReference type="Pfam" id="PF12833">
    <property type="entry name" value="HTH_18"/>
    <property type="match status" value="1"/>
</dbReference>
<comment type="function">
    <text evidence="5">May play the central regulatory role in sporulation. It may be an element of the effector pathway responsible for the activation of sporulation genes in response to nutritional stress. Spo0A may act in concert with spo0H (a sigma factor) to control the expression of some genes that are critical to the sporulation process.</text>
</comment>
<dbReference type="PROSITE" id="PS01124">
    <property type="entry name" value="HTH_ARAC_FAMILY_2"/>
    <property type="match status" value="1"/>
</dbReference>
<dbReference type="GO" id="GO:0043565">
    <property type="term" value="F:sequence-specific DNA binding"/>
    <property type="evidence" value="ECO:0007669"/>
    <property type="project" value="InterPro"/>
</dbReference>
<reference evidence="9 10" key="2">
    <citation type="journal article" date="2011" name="Stand. Genomic Sci.">
        <title>Complete genome sequence of Mahella australiensis type strain (50-1 BON).</title>
        <authorList>
            <person name="Sikorski J."/>
            <person name="Teshima H."/>
            <person name="Nolan M."/>
            <person name="Lucas S."/>
            <person name="Hammon N."/>
            <person name="Deshpande S."/>
            <person name="Cheng J.F."/>
            <person name="Pitluck S."/>
            <person name="Liolios K."/>
            <person name="Pagani I."/>
            <person name="Ivanova N."/>
            <person name="Huntemann M."/>
            <person name="Mavromatis K."/>
            <person name="Ovchinikova G."/>
            <person name="Pati A."/>
            <person name="Tapia R."/>
            <person name="Han C."/>
            <person name="Goodwin L."/>
            <person name="Chen A."/>
            <person name="Palaniappan K."/>
            <person name="Land M."/>
            <person name="Hauser L."/>
            <person name="Ngatchou-Djao O.D."/>
            <person name="Rohde M."/>
            <person name="Pukall R."/>
            <person name="Spring S."/>
            <person name="Abt B."/>
            <person name="Goker M."/>
            <person name="Detter J.C."/>
            <person name="Woyke T."/>
            <person name="Bristow J."/>
            <person name="Markowitz V."/>
            <person name="Hugenholtz P."/>
            <person name="Eisen J.A."/>
            <person name="Kyrpides N.C."/>
            <person name="Klenk H.P."/>
            <person name="Lapidus A."/>
        </authorList>
    </citation>
    <scope>NUCLEOTIDE SEQUENCE [LARGE SCALE GENOMIC DNA]</scope>
    <source>
        <strain evidence="10">DSM 15567 / CIP 107919 / 50-1 BON</strain>
    </source>
</reference>
<dbReference type="SUPFAM" id="SSF46689">
    <property type="entry name" value="Homeodomain-like"/>
    <property type="match status" value="2"/>
</dbReference>
<evidence type="ECO:0000256" key="3">
    <source>
        <dbReference type="ARBA" id="ARBA00023125"/>
    </source>
</evidence>
<feature type="domain" description="Response regulatory" evidence="8">
    <location>
        <begin position="3"/>
        <end position="120"/>
    </location>
</feature>
<feature type="modified residue" description="4-aspartylphosphate" evidence="6">
    <location>
        <position position="55"/>
    </location>
</feature>
<dbReference type="GO" id="GO:0000160">
    <property type="term" value="P:phosphorelay signal transduction system"/>
    <property type="evidence" value="ECO:0007669"/>
    <property type="project" value="InterPro"/>
</dbReference>
<keyword evidence="2" id="KW-0805">Transcription regulation</keyword>
<gene>
    <name evidence="9" type="ordered locus">Mahau_2097</name>
</gene>
<dbReference type="SUPFAM" id="SSF52172">
    <property type="entry name" value="CheY-like"/>
    <property type="match status" value="1"/>
</dbReference>
<dbReference type="InterPro" id="IPR018060">
    <property type="entry name" value="HTH_AraC"/>
</dbReference>
<dbReference type="STRING" id="697281.Mahau_2097"/>
<dbReference type="InterPro" id="IPR020449">
    <property type="entry name" value="Tscrpt_reg_AraC-type_HTH"/>
</dbReference>
<dbReference type="CDD" id="cd17536">
    <property type="entry name" value="REC_YesN-like"/>
    <property type="match status" value="1"/>
</dbReference>
<evidence type="ECO:0000313" key="9">
    <source>
        <dbReference type="EMBL" id="AEE97269.1"/>
    </source>
</evidence>
<proteinExistence type="predicted"/>
<keyword evidence="6" id="KW-0597">Phosphoprotein</keyword>
<organism evidence="9 10">
    <name type="scientific">Mahella australiensis (strain DSM 15567 / CIP 107919 / 50-1 BON)</name>
    <dbReference type="NCBI Taxonomy" id="697281"/>
    <lineage>
        <taxon>Bacteria</taxon>
        <taxon>Bacillati</taxon>
        <taxon>Bacillota</taxon>
        <taxon>Clostridia</taxon>
        <taxon>Thermoanaerobacterales</taxon>
        <taxon>Thermoanaerobacterales Family IV. Incertae Sedis</taxon>
        <taxon>Mahella</taxon>
    </lineage>
</organism>
<dbReference type="GO" id="GO:0003700">
    <property type="term" value="F:DNA-binding transcription factor activity"/>
    <property type="evidence" value="ECO:0007669"/>
    <property type="project" value="InterPro"/>
</dbReference>